<dbReference type="OrthoDB" id="291007at2759"/>
<keyword evidence="6" id="KW-1015">Disulfide bond</keyword>
<feature type="compositionally biased region" description="Basic and acidic residues" evidence="10">
    <location>
        <begin position="24"/>
        <end position="72"/>
    </location>
</feature>
<dbReference type="PANTHER" id="PTHR10127">
    <property type="entry name" value="DISCOIDIN, CUB, EGF, LAMININ , AND ZINC METALLOPROTEASE DOMAIN CONTAINING"/>
    <property type="match status" value="1"/>
</dbReference>
<reference evidence="14 15" key="1">
    <citation type="submission" date="2025-04" db="UniProtKB">
        <authorList>
            <consortium name="RefSeq"/>
        </authorList>
    </citation>
    <scope>IDENTIFICATION</scope>
    <source>
        <strain evidence="14 15">Nigerian</strain>
        <tissue evidence="14 15">Liver and blood</tissue>
    </source>
</reference>
<evidence type="ECO:0000256" key="7">
    <source>
        <dbReference type="PROSITE-ProRule" id="PRU00059"/>
    </source>
</evidence>
<dbReference type="GO" id="GO:0008270">
    <property type="term" value="F:zinc ion binding"/>
    <property type="evidence" value="ECO:0007669"/>
    <property type="project" value="UniProtKB-UniRule"/>
</dbReference>
<dbReference type="RefSeq" id="XP_031756316.1">
    <property type="nucleotide sequence ID" value="XM_031900456.1"/>
</dbReference>
<dbReference type="Xenbase" id="XB-GENE-29089027">
    <property type="gene designation" value="LOC105946018"/>
</dbReference>
<dbReference type="RefSeq" id="XP_031756315.1">
    <property type="nucleotide sequence ID" value="XM_031900455.1"/>
</dbReference>
<evidence type="ECO:0000313" key="19">
    <source>
        <dbReference type="RefSeq" id="XP_031756318.1"/>
    </source>
</evidence>
<evidence type="ECO:0000256" key="10">
    <source>
        <dbReference type="SAM" id="MobiDB-lite"/>
    </source>
</evidence>
<dbReference type="PROSITE" id="PS51864">
    <property type="entry name" value="ASTACIN"/>
    <property type="match status" value="1"/>
</dbReference>
<keyword evidence="2 8" id="KW-0479">Metal-binding</keyword>
<feature type="binding site" evidence="8">
    <location>
        <position position="256"/>
    </location>
    <ligand>
        <name>Zn(2+)</name>
        <dbReference type="ChEBI" id="CHEBI:29105"/>
        <note>catalytic</note>
    </ligand>
</feature>
<dbReference type="InterPro" id="IPR000859">
    <property type="entry name" value="CUB_dom"/>
</dbReference>
<dbReference type="SUPFAM" id="SSF55486">
    <property type="entry name" value="Metalloproteases ('zincins'), catalytic domain"/>
    <property type="match status" value="1"/>
</dbReference>
<evidence type="ECO:0000313" key="13">
    <source>
        <dbReference type="Proteomes" id="UP000008143"/>
    </source>
</evidence>
<keyword evidence="3 8" id="KW-0378">Hydrolase</keyword>
<dbReference type="Proteomes" id="UP000008143">
    <property type="component" value="Chromosome 4"/>
</dbReference>
<proteinExistence type="predicted"/>
<dbReference type="OMA" id="WEYAENA"/>
<dbReference type="KEGG" id="xtr:105946018"/>
<protein>
    <recommendedName>
        <fullName evidence="9">Metalloendopeptidase</fullName>
        <ecNumber evidence="9">3.4.24.-</ecNumber>
    </recommendedName>
</protein>
<dbReference type="RefSeq" id="XP_031756320.1">
    <property type="nucleotide sequence ID" value="XM_031900460.1"/>
</dbReference>
<evidence type="ECO:0000256" key="5">
    <source>
        <dbReference type="ARBA" id="ARBA00023049"/>
    </source>
</evidence>
<feature type="binding site" evidence="8">
    <location>
        <position position="246"/>
    </location>
    <ligand>
        <name>Zn(2+)</name>
        <dbReference type="ChEBI" id="CHEBI:29105"/>
        <note>catalytic</note>
    </ligand>
</feature>
<feature type="binding site" evidence="8">
    <location>
        <position position="250"/>
    </location>
    <ligand>
        <name>Zn(2+)</name>
        <dbReference type="ChEBI" id="CHEBI:29105"/>
        <note>catalytic</note>
    </ligand>
</feature>
<dbReference type="SMART" id="SM00042">
    <property type="entry name" value="CUB"/>
    <property type="match status" value="2"/>
</dbReference>
<dbReference type="FunFam" id="2.60.120.290:FF:000005">
    <property type="entry name" value="Procollagen C-endopeptidase enhancer 1"/>
    <property type="match status" value="1"/>
</dbReference>
<evidence type="ECO:0000313" key="14">
    <source>
        <dbReference type="RefSeq" id="XP_031756313.1"/>
    </source>
</evidence>
<dbReference type="GO" id="GO:0004222">
    <property type="term" value="F:metalloendopeptidase activity"/>
    <property type="evidence" value="ECO:0000318"/>
    <property type="project" value="GO_Central"/>
</dbReference>
<evidence type="ECO:0000313" key="21">
    <source>
        <dbReference type="RefSeq" id="XP_031756320.1"/>
    </source>
</evidence>
<name>A0A8J1JEL2_XENTR</name>
<dbReference type="GO" id="GO:0005615">
    <property type="term" value="C:extracellular space"/>
    <property type="evidence" value="ECO:0000318"/>
    <property type="project" value="GO_Central"/>
</dbReference>
<evidence type="ECO:0000259" key="11">
    <source>
        <dbReference type="PROSITE" id="PS01180"/>
    </source>
</evidence>
<keyword evidence="13" id="KW-1185">Reference proteome</keyword>
<keyword evidence="4 8" id="KW-0862">Zinc</keyword>
<dbReference type="InterPro" id="IPR024079">
    <property type="entry name" value="MetalloPept_cat_dom_sf"/>
</dbReference>
<evidence type="ECO:0000313" key="22">
    <source>
        <dbReference type="Xenbase" id="XB-GENE-29089027"/>
    </source>
</evidence>
<evidence type="ECO:0000259" key="12">
    <source>
        <dbReference type="PROSITE" id="PS51864"/>
    </source>
</evidence>
<evidence type="ECO:0000256" key="1">
    <source>
        <dbReference type="ARBA" id="ARBA00022670"/>
    </source>
</evidence>
<evidence type="ECO:0000256" key="3">
    <source>
        <dbReference type="ARBA" id="ARBA00022801"/>
    </source>
</evidence>
<evidence type="ECO:0000313" key="17">
    <source>
        <dbReference type="RefSeq" id="XP_031756316.1"/>
    </source>
</evidence>
<gene>
    <name evidence="14 15 16 17 18 19 20 21 22" type="primary">LOC105946018</name>
</gene>
<evidence type="ECO:0000256" key="4">
    <source>
        <dbReference type="ARBA" id="ARBA00022833"/>
    </source>
</evidence>
<comment type="cofactor">
    <cofactor evidence="8 9">
        <name>Zn(2+)</name>
        <dbReference type="ChEBI" id="CHEBI:29105"/>
    </cofactor>
    <text evidence="8 9">Binds 1 zinc ion per subunit.</text>
</comment>
<dbReference type="Gene3D" id="3.40.390.10">
    <property type="entry name" value="Collagenase (Catalytic Domain)"/>
    <property type="match status" value="1"/>
</dbReference>
<accession>A0A8J1JEL2</accession>
<dbReference type="AlphaFoldDB" id="A0A8J1JEL2"/>
<dbReference type="SMART" id="SM00235">
    <property type="entry name" value="ZnMc"/>
    <property type="match status" value="1"/>
</dbReference>
<feature type="domain" description="CUB" evidence="11">
    <location>
        <begin position="463"/>
        <end position="575"/>
    </location>
</feature>
<dbReference type="SUPFAM" id="SSF49854">
    <property type="entry name" value="Spermadhesin, CUB domain"/>
    <property type="match status" value="2"/>
</dbReference>
<keyword evidence="5 8" id="KW-0482">Metalloprotease</keyword>
<dbReference type="RefSeq" id="XP_031756319.1">
    <property type="nucleotide sequence ID" value="XM_031900459.1"/>
</dbReference>
<feature type="domain" description="CUB" evidence="11">
    <location>
        <begin position="349"/>
        <end position="461"/>
    </location>
</feature>
<sequence>MSIYKRTELVHPQAKLRFPYTYRSKEPCPKIGRGGDKEETSKENKDEKSGETEPQGKVETISEKINSEKNEESLAPENEYVEKFSQCLNHIPKLRYSLGYDHQKRELCVSFLEGKSDPFGQGDVFSRILKANQGNGVPRVQEDIAVGVSRSAITSTECLWQKTNETVYVPYTLDSKYSNSEVNTMTSAMEVYATLTCVQFVPYTDEDDYVNITSGDGCWSYMGRQGGAQVVSVEKGYCTSEGTTMHELNHALGFVHEHSRSDRDNYVNIMYQYISPGDIVNFEIMNTNNLNTIYDYRSIMHYPAWAFSNTTGKNTIVAKLNPNIIIGAGSTMTSLDIIKINRLYECDVCSSLLTDAKGTVTSANYPSPYPNNAKCVWVIQAPSDLVTLTFAAFNLQSAPNCASDYIRVYDGRTRTSPLLLDRTCGSKRVPALIASSSMMLVEFVGSKNLKATGFSASYSTVKCGGTYYTPSRNITSPGYPKNYPPNSNCSYIITAPASHKVSLSKISFYTQNSHTCSNDYLSVYDGTSTNAPLLKTFCGPLFTLSATSTGQNMFLRFISDQTEQAPGFVLTYSFVIAMVEGEC</sequence>
<dbReference type="PRINTS" id="PR00480">
    <property type="entry name" value="ASTACIN"/>
</dbReference>
<dbReference type="FunFam" id="3.40.390.10:FF:000117">
    <property type="entry name" value="Metalloendopeptidase"/>
    <property type="match status" value="1"/>
</dbReference>
<dbReference type="RefSeq" id="XP_031756317.1">
    <property type="nucleotide sequence ID" value="XM_031900457.1"/>
</dbReference>
<dbReference type="InterPro" id="IPR006026">
    <property type="entry name" value="Peptidase_Metallo"/>
</dbReference>
<evidence type="ECO:0000256" key="6">
    <source>
        <dbReference type="ARBA" id="ARBA00023157"/>
    </source>
</evidence>
<feature type="active site" evidence="8">
    <location>
        <position position="247"/>
    </location>
</feature>
<dbReference type="RefSeq" id="XP_031756318.1">
    <property type="nucleotide sequence ID" value="XM_031900458.1"/>
</dbReference>
<dbReference type="PROSITE" id="PS01180">
    <property type="entry name" value="CUB"/>
    <property type="match status" value="2"/>
</dbReference>
<feature type="region of interest" description="Disordered" evidence="10">
    <location>
        <begin position="24"/>
        <end position="74"/>
    </location>
</feature>
<evidence type="ECO:0000256" key="2">
    <source>
        <dbReference type="ARBA" id="ARBA00022723"/>
    </source>
</evidence>
<dbReference type="Pfam" id="PF00431">
    <property type="entry name" value="CUB"/>
    <property type="match status" value="2"/>
</dbReference>
<comment type="caution">
    <text evidence="7">Lacks conserved residue(s) required for the propagation of feature annotation.</text>
</comment>
<dbReference type="InterPro" id="IPR035914">
    <property type="entry name" value="Sperma_CUB_dom_sf"/>
</dbReference>
<dbReference type="PANTHER" id="PTHR10127:SF884">
    <property type="entry name" value="METALLOENDOPEPTIDASE"/>
    <property type="match status" value="1"/>
</dbReference>
<evidence type="ECO:0000313" key="20">
    <source>
        <dbReference type="RefSeq" id="XP_031756319.1"/>
    </source>
</evidence>
<keyword evidence="1 8" id="KW-0645">Protease</keyword>
<dbReference type="EC" id="3.4.24.-" evidence="9"/>
<dbReference type="CDD" id="cd00041">
    <property type="entry name" value="CUB"/>
    <property type="match status" value="2"/>
</dbReference>
<evidence type="ECO:0000313" key="16">
    <source>
        <dbReference type="RefSeq" id="XP_031756315.1"/>
    </source>
</evidence>
<dbReference type="InterPro" id="IPR001506">
    <property type="entry name" value="Peptidase_M12A"/>
</dbReference>
<dbReference type="GO" id="GO:0006508">
    <property type="term" value="P:proteolysis"/>
    <property type="evidence" value="ECO:0007669"/>
    <property type="project" value="UniProtKB-KW"/>
</dbReference>
<dbReference type="FunFam" id="2.60.120.290:FF:000068">
    <property type="entry name" value="Metalloendopeptidase"/>
    <property type="match status" value="1"/>
</dbReference>
<evidence type="ECO:0000313" key="15">
    <source>
        <dbReference type="RefSeq" id="XP_031756314.1"/>
    </source>
</evidence>
<dbReference type="RefSeq" id="XP_031756313.1">
    <property type="nucleotide sequence ID" value="XM_031900453.1"/>
</dbReference>
<evidence type="ECO:0000313" key="18">
    <source>
        <dbReference type="RefSeq" id="XP_031756317.1"/>
    </source>
</evidence>
<dbReference type="AGR" id="Xenbase:XB-GENE-29089027"/>
<dbReference type="Gene3D" id="2.60.120.290">
    <property type="entry name" value="Spermadhesin, CUB domain"/>
    <property type="match status" value="2"/>
</dbReference>
<evidence type="ECO:0000256" key="9">
    <source>
        <dbReference type="RuleBase" id="RU361183"/>
    </source>
</evidence>
<dbReference type="GeneID" id="105946018"/>
<feature type="domain" description="Peptidase M12A" evidence="12">
    <location>
        <begin position="151"/>
        <end position="350"/>
    </location>
</feature>
<dbReference type="RefSeq" id="XP_031756314.1">
    <property type="nucleotide sequence ID" value="XM_031900454.1"/>
</dbReference>
<evidence type="ECO:0000256" key="8">
    <source>
        <dbReference type="PROSITE-ProRule" id="PRU01211"/>
    </source>
</evidence>
<dbReference type="Pfam" id="PF01400">
    <property type="entry name" value="Astacin"/>
    <property type="match status" value="1"/>
</dbReference>
<organism evidence="13 15">
    <name type="scientific">Xenopus tropicalis</name>
    <name type="common">Western clawed frog</name>
    <name type="synonym">Silurana tropicalis</name>
    <dbReference type="NCBI Taxonomy" id="8364"/>
    <lineage>
        <taxon>Eukaryota</taxon>
        <taxon>Metazoa</taxon>
        <taxon>Chordata</taxon>
        <taxon>Craniata</taxon>
        <taxon>Vertebrata</taxon>
        <taxon>Euteleostomi</taxon>
        <taxon>Amphibia</taxon>
        <taxon>Batrachia</taxon>
        <taxon>Anura</taxon>
        <taxon>Pipoidea</taxon>
        <taxon>Pipidae</taxon>
        <taxon>Xenopodinae</taxon>
        <taxon>Xenopus</taxon>
        <taxon>Silurana</taxon>
    </lineage>
</organism>